<gene>
    <name evidence="5" type="ORF">OTI717_LOCUS30284</name>
    <name evidence="4" type="ORF">RFH988_LOCUS11224</name>
</gene>
<protein>
    <recommendedName>
        <fullName evidence="3">AB hydrolase-1 domain-containing protein</fullName>
    </recommendedName>
</protein>
<dbReference type="AlphaFoldDB" id="A0A814CQD0"/>
<evidence type="ECO:0000259" key="3">
    <source>
        <dbReference type="Pfam" id="PF00561"/>
    </source>
</evidence>
<dbReference type="OrthoDB" id="10013865at2759"/>
<keyword evidence="2" id="KW-0472">Membrane</keyword>
<evidence type="ECO:0000256" key="2">
    <source>
        <dbReference type="SAM" id="Phobius"/>
    </source>
</evidence>
<feature type="transmembrane region" description="Helical" evidence="2">
    <location>
        <begin position="98"/>
        <end position="117"/>
    </location>
</feature>
<keyword evidence="2" id="KW-0812">Transmembrane</keyword>
<organism evidence="4 6">
    <name type="scientific">Rotaria sordida</name>
    <dbReference type="NCBI Taxonomy" id="392033"/>
    <lineage>
        <taxon>Eukaryota</taxon>
        <taxon>Metazoa</taxon>
        <taxon>Spiralia</taxon>
        <taxon>Gnathifera</taxon>
        <taxon>Rotifera</taxon>
        <taxon>Eurotatoria</taxon>
        <taxon>Bdelloidea</taxon>
        <taxon>Philodinida</taxon>
        <taxon>Philodinidae</taxon>
        <taxon>Rotaria</taxon>
    </lineage>
</organism>
<keyword evidence="2" id="KW-1133">Transmembrane helix</keyword>
<sequence length="309" mass="35313">MKPWGPNNKLIHVVHLRAPESKLPSIIYLSGLGISMHYVKPLLLKFVEFMDEPVEVFSFDFPGYGASESRNDYNTENLESELLLLRQVFTKSRLRKPFILIGGSLGGLLAHLYYLTYPEDVAGIILLDPTPSTVFERESPVVADMNRVRFICRIMARAASWGLLRPVSFLLDYFGVGDFGYFFRPSHPGYIALLMTQTMLEKLENQLRYCYTIPDYISKLPKDATIHRDLPLLVVSAPDSTKKRPRGGLTGEETLQWWRDNQQLFLRNSDNAGFIFRADYNHVQCVLDMELAANATKAILTQIHNEIIH</sequence>
<dbReference type="InterPro" id="IPR029058">
    <property type="entry name" value="AB_hydrolase_fold"/>
</dbReference>
<name>A0A814CQD0_9BILA</name>
<dbReference type="SUPFAM" id="SSF53474">
    <property type="entry name" value="alpha/beta-Hydrolases"/>
    <property type="match status" value="1"/>
</dbReference>
<dbReference type="Proteomes" id="UP000663882">
    <property type="component" value="Unassembled WGS sequence"/>
</dbReference>
<dbReference type="PANTHER" id="PTHR42886">
    <property type="entry name" value="RE40534P-RELATED"/>
    <property type="match status" value="1"/>
</dbReference>
<evidence type="ECO:0000313" key="5">
    <source>
        <dbReference type="EMBL" id="CAF4024347.1"/>
    </source>
</evidence>
<comment type="caution">
    <text evidence="4">The sequence shown here is derived from an EMBL/GenBank/DDBJ whole genome shotgun (WGS) entry which is preliminary data.</text>
</comment>
<dbReference type="InterPro" id="IPR000073">
    <property type="entry name" value="AB_hydrolase_1"/>
</dbReference>
<comment type="similarity">
    <text evidence="1">Belongs to the peptidase S33 family. ABHD4/ABHD5 subfamily.</text>
</comment>
<evidence type="ECO:0000313" key="6">
    <source>
        <dbReference type="Proteomes" id="UP000663882"/>
    </source>
</evidence>
<proteinExistence type="inferred from homology"/>
<dbReference type="EMBL" id="CAJNOO010000439">
    <property type="protein sequence ID" value="CAF0943532.1"/>
    <property type="molecule type" value="Genomic_DNA"/>
</dbReference>
<evidence type="ECO:0000256" key="1">
    <source>
        <dbReference type="ARBA" id="ARBA00038097"/>
    </source>
</evidence>
<dbReference type="Pfam" id="PF00561">
    <property type="entry name" value="Abhydrolase_1"/>
    <property type="match status" value="1"/>
</dbReference>
<dbReference type="PRINTS" id="PR00111">
    <property type="entry name" value="ABHYDROLASE"/>
</dbReference>
<evidence type="ECO:0000313" key="4">
    <source>
        <dbReference type="EMBL" id="CAF0943532.1"/>
    </source>
</evidence>
<dbReference type="Proteomes" id="UP000663823">
    <property type="component" value="Unassembled WGS sequence"/>
</dbReference>
<dbReference type="EMBL" id="CAJOAX010008044">
    <property type="protein sequence ID" value="CAF4024347.1"/>
    <property type="molecule type" value="Genomic_DNA"/>
</dbReference>
<reference evidence="4" key="1">
    <citation type="submission" date="2021-02" db="EMBL/GenBank/DDBJ databases">
        <authorList>
            <person name="Nowell W R."/>
        </authorList>
    </citation>
    <scope>NUCLEOTIDE SEQUENCE</scope>
</reference>
<dbReference type="Gene3D" id="3.40.50.1820">
    <property type="entry name" value="alpha/beta hydrolase"/>
    <property type="match status" value="1"/>
</dbReference>
<feature type="domain" description="AB hydrolase-1" evidence="3">
    <location>
        <begin position="53"/>
        <end position="138"/>
    </location>
</feature>
<accession>A0A814CQD0</accession>
<dbReference type="PANTHER" id="PTHR42886:SF29">
    <property type="entry name" value="PUMMELIG, ISOFORM A"/>
    <property type="match status" value="1"/>
</dbReference>